<dbReference type="PANTHER" id="PTHR43976">
    <property type="entry name" value="SHORT CHAIN DEHYDROGENASE"/>
    <property type="match status" value="1"/>
</dbReference>
<comment type="caution">
    <text evidence="4">The sequence shown here is derived from an EMBL/GenBank/DDBJ whole genome shotgun (WGS) entry which is preliminary data.</text>
</comment>
<protein>
    <recommendedName>
        <fullName evidence="6">Short chain dehydrogenase/reductase</fullName>
    </recommendedName>
</protein>
<name>A0A9P7YUA7_9HELO</name>
<dbReference type="Gene3D" id="3.40.50.720">
    <property type="entry name" value="NAD(P)-binding Rossmann-like Domain"/>
    <property type="match status" value="1"/>
</dbReference>
<reference evidence="4" key="1">
    <citation type="journal article" date="2021" name="IMA Fungus">
        <title>Genomic characterization of three marine fungi, including Emericellopsis atlantica sp. nov. with signatures of a generalist lifestyle and marine biomass degradation.</title>
        <authorList>
            <person name="Hagestad O.C."/>
            <person name="Hou L."/>
            <person name="Andersen J.H."/>
            <person name="Hansen E.H."/>
            <person name="Altermark B."/>
            <person name="Li C."/>
            <person name="Kuhnert E."/>
            <person name="Cox R.J."/>
            <person name="Crous P.W."/>
            <person name="Spatafora J.W."/>
            <person name="Lail K."/>
            <person name="Amirebrahimi M."/>
            <person name="Lipzen A."/>
            <person name="Pangilinan J."/>
            <person name="Andreopoulos W."/>
            <person name="Hayes R.D."/>
            <person name="Ng V."/>
            <person name="Grigoriev I.V."/>
            <person name="Jackson S.A."/>
            <person name="Sutton T.D.S."/>
            <person name="Dobson A.D.W."/>
            <person name="Rama T."/>
        </authorList>
    </citation>
    <scope>NUCLEOTIDE SEQUENCE</scope>
    <source>
        <strain evidence="4">TRa018bII</strain>
    </source>
</reference>
<gene>
    <name evidence="4" type="ORF">BJ875DRAFT_479471</name>
</gene>
<feature type="region of interest" description="Disordered" evidence="3">
    <location>
        <begin position="269"/>
        <end position="302"/>
    </location>
</feature>
<accession>A0A9P7YUA7</accession>
<evidence type="ECO:0000256" key="3">
    <source>
        <dbReference type="SAM" id="MobiDB-lite"/>
    </source>
</evidence>
<sequence>MAESKMSEPGPSKTIIPAASFPTHNSPRIWFLTSALSPLSVRLIKLLLAHGDYVAAGLPPAEIENDDRSTEFRELINECKSGRKDREGWKDRIRGIRCDGRIMGQCGAAVAEAVEVFGRIDILLCCTAEAVVGTVEELSTNSATQNLVRDQFETIFFGQVNFIKATLPRLRERHNGHIMVLTGIGGHIGTPGMPMYCASTWALEGYCDSLAYEIAPFNIKLTIVQPNKEIAVLTNKIIFAPQLPQYESSNNPAPGLRDILTNVLNMNPETRLDPPSPIGTPGDDCGQASSTTGGSSQSIQSRFPLLPGETRDRLVMETVHALTAIGGHENPPARHIVGYEGVASVKEKLKTVSEELEDFVEVSCAVDIFSSDVGRAALSGDSKMDTSNGAITTGVEPPSI</sequence>
<feature type="compositionally biased region" description="Low complexity" evidence="3">
    <location>
        <begin position="289"/>
        <end position="301"/>
    </location>
</feature>
<dbReference type="AlphaFoldDB" id="A0A9P7YUA7"/>
<dbReference type="InterPro" id="IPR002347">
    <property type="entry name" value="SDR_fam"/>
</dbReference>
<evidence type="ECO:0000256" key="2">
    <source>
        <dbReference type="ARBA" id="ARBA00023002"/>
    </source>
</evidence>
<comment type="similarity">
    <text evidence="1">Belongs to the short-chain dehydrogenases/reductases (SDR) family.</text>
</comment>
<proteinExistence type="inferred from homology"/>
<dbReference type="InterPro" id="IPR051911">
    <property type="entry name" value="SDR_oxidoreductase"/>
</dbReference>
<dbReference type="GO" id="GO:0016491">
    <property type="term" value="F:oxidoreductase activity"/>
    <property type="evidence" value="ECO:0007669"/>
    <property type="project" value="UniProtKB-KW"/>
</dbReference>
<dbReference type="OrthoDB" id="1933717at2759"/>
<dbReference type="Pfam" id="PF00106">
    <property type="entry name" value="adh_short"/>
    <property type="match status" value="1"/>
</dbReference>
<evidence type="ECO:0000313" key="5">
    <source>
        <dbReference type="Proteomes" id="UP000824998"/>
    </source>
</evidence>
<dbReference type="SUPFAM" id="SSF51735">
    <property type="entry name" value="NAD(P)-binding Rossmann-fold domains"/>
    <property type="match status" value="1"/>
</dbReference>
<keyword evidence="2" id="KW-0560">Oxidoreductase</keyword>
<dbReference type="InterPro" id="IPR036291">
    <property type="entry name" value="NAD(P)-bd_dom_sf"/>
</dbReference>
<keyword evidence="5" id="KW-1185">Reference proteome</keyword>
<dbReference type="PANTHER" id="PTHR43976:SF16">
    <property type="entry name" value="SHORT-CHAIN DEHYDROGENASE_REDUCTASE FAMILY PROTEIN"/>
    <property type="match status" value="1"/>
</dbReference>
<evidence type="ECO:0000256" key="1">
    <source>
        <dbReference type="ARBA" id="ARBA00006484"/>
    </source>
</evidence>
<organism evidence="4 5">
    <name type="scientific">Amylocarpus encephaloides</name>
    <dbReference type="NCBI Taxonomy" id="45428"/>
    <lineage>
        <taxon>Eukaryota</taxon>
        <taxon>Fungi</taxon>
        <taxon>Dikarya</taxon>
        <taxon>Ascomycota</taxon>
        <taxon>Pezizomycotina</taxon>
        <taxon>Leotiomycetes</taxon>
        <taxon>Helotiales</taxon>
        <taxon>Helotiales incertae sedis</taxon>
        <taxon>Amylocarpus</taxon>
    </lineage>
</organism>
<dbReference type="EMBL" id="MU251359">
    <property type="protein sequence ID" value="KAG9239345.1"/>
    <property type="molecule type" value="Genomic_DNA"/>
</dbReference>
<dbReference type="Proteomes" id="UP000824998">
    <property type="component" value="Unassembled WGS sequence"/>
</dbReference>
<evidence type="ECO:0000313" key="4">
    <source>
        <dbReference type="EMBL" id="KAG9239345.1"/>
    </source>
</evidence>
<evidence type="ECO:0008006" key="6">
    <source>
        <dbReference type="Google" id="ProtNLM"/>
    </source>
</evidence>